<feature type="compositionally biased region" description="Polar residues" evidence="1">
    <location>
        <begin position="1273"/>
        <end position="1282"/>
    </location>
</feature>
<evidence type="ECO:0000256" key="1">
    <source>
        <dbReference type="SAM" id="MobiDB-lite"/>
    </source>
</evidence>
<gene>
    <name evidence="3" type="primary">LOC113206476</name>
</gene>
<dbReference type="GeneID" id="113206476"/>
<accession>A0A6J1SBE0</accession>
<feature type="region of interest" description="Disordered" evidence="1">
    <location>
        <begin position="1207"/>
        <end position="1245"/>
    </location>
</feature>
<dbReference type="Proteomes" id="UP000504606">
    <property type="component" value="Unplaced"/>
</dbReference>
<feature type="region of interest" description="Disordered" evidence="1">
    <location>
        <begin position="1028"/>
        <end position="1047"/>
    </location>
</feature>
<dbReference type="KEGG" id="foc:113206476"/>
<organism evidence="2 3">
    <name type="scientific">Frankliniella occidentalis</name>
    <name type="common">Western flower thrips</name>
    <name type="synonym">Euthrips occidentalis</name>
    <dbReference type="NCBI Taxonomy" id="133901"/>
    <lineage>
        <taxon>Eukaryota</taxon>
        <taxon>Metazoa</taxon>
        <taxon>Ecdysozoa</taxon>
        <taxon>Arthropoda</taxon>
        <taxon>Hexapoda</taxon>
        <taxon>Insecta</taxon>
        <taxon>Pterygota</taxon>
        <taxon>Neoptera</taxon>
        <taxon>Paraneoptera</taxon>
        <taxon>Thysanoptera</taxon>
        <taxon>Terebrantia</taxon>
        <taxon>Thripoidea</taxon>
        <taxon>Thripidae</taxon>
        <taxon>Frankliniella</taxon>
    </lineage>
</organism>
<dbReference type="CDD" id="cd21853">
    <property type="entry name" value="KNL1_NTD"/>
    <property type="match status" value="1"/>
</dbReference>
<proteinExistence type="predicted"/>
<keyword evidence="2" id="KW-1185">Reference proteome</keyword>
<name>A0A6J1SBE0_FRAOC</name>
<feature type="region of interest" description="Disordered" evidence="1">
    <location>
        <begin position="1259"/>
        <end position="1282"/>
    </location>
</feature>
<evidence type="ECO:0000313" key="2">
    <source>
        <dbReference type="Proteomes" id="UP000504606"/>
    </source>
</evidence>
<sequence length="1521" mass="169530">MADRNRRKSSILKIPKTRAPLQDVNSLDVKSSSDDEITSYTALRRRVSFAGKNFVKEFCSEAEIASVFHAPEYEQLLVTSDSSNNTHSDIVSDNNSTIQNRTQASAYRSLSIQDDYDPCEQILREFKGNNSTQPSTGQSKPAQKTRFSFGEIRVPTDEPENETPPVSSVESKKAPVQCLKFPDQKSQVSKENNKLSQVNPEEQNRLPALSPRAQYFTSSNMCGDAGFNVVTPVMTSTMEVCSADATQFLDESMDFTRALPGIIQTNTFAPNLNGSKPIELCRESLQIDSCQQGSAEPSSMELGRAFSTEIQEKLSSQDEKMVESAAPHSEKFIIGSTMGLTTSLPSDVRENPVGYYVDQDIIVSESVPCHSKTQLLCTSMEFTTALPTNIQTCLLQDDKFDVSIQNEEENFRSSNKTVAMSTTMELTTALPSNIRESLIDNHSEEDPRENEDIMECENVPSHSTSERMCTSMEFTTALPSNIQTHIQGNDKIVVNIGKEKDIHQSFNKTVPMSTTMEFTTAMPSNIKDLRLPEDDIQHHSDMGVIEREQCAHSKTQMMCTSMEFTTALPTNIQTPLEEDDRHDEVNHKCQNKTNALSSTMEFTTVMSSNIRENVMHHYSEDTKEYPAGHHSHENTIESDKVASHSKTQILATSMEFTMALPNNIQTPPEEKYGDDEECHKCPNKTNVLSTTMEFTAAMPSCITQNFVEVGNIDKTKFGNEKGNSIPSSNSNVSTTSMEQVCSRREYTSTQVASALCAEIQPQLIPSKIGFQCNENVEPCLNIVQGDKAIPLLSDSTSVSMKSQSSVTNNFAGNLENSRHLSSRGPDVCHIETEAMDTSGVCLKENVQESKSRTDNQAIHLMTEFMVTQPNQEESSRVYLHTPVVQQENSASKQKMSFNEITISHHLNDNSAELPKQAEESLAADQIRKPSALLSGSGGGLNYIPDPFQSRPQLLPSPSKQGGIESLLVQTSQSQAVLTVGAQTAQPADIRRFVTKSSSLNMADHKQNKLTMDDQEQGKQDLFQSDSAKLTVGVSKESPPFDPFKSRPCLKSTPIKENAHIGQTISNSQPSTVESCINSGVKVLDSVLPKNRKSLVDGPLLDILARDCDMFHDGSFSELLEISETAVDNSVVMVHSHLERADAVKDLAPQIQSEFTEIRVPESFSDQIDIDRTVPVKSSTTISECVKEENKHLDGDCEVVTPLDTNDCRLSRSSGSTLESEGHSSEKSILIQSSKRSRDPSQETDEICLNKSLDRQLSKRMRDSSWESQVAGPSKSTLTPDLQSRLSESLNRDSCSSDVNCSDASLSTHVGLSINDIIYKNQIKHPQCWDARKSDDTDLWTFKFKCTCLELKVHLKPSRLVDGNIEANSGCFVFNDSGKPVGQWGMKILKDTLSTKKWTSLLHHSTNFMDTLQQIVREVWPVRKFIIETIIQEKTENLKISNNGLYFDVVSFKCHLWFQVHLTLDFWENYTPDHISVNNVIGNTRELEVKNLITGVEKDVHFLRNYIRDVKDYVKTLEEFCK</sequence>
<feature type="compositionally biased region" description="Polar residues" evidence="1">
    <location>
        <begin position="128"/>
        <end position="146"/>
    </location>
</feature>
<feature type="region of interest" description="Disordered" evidence="1">
    <location>
        <begin position="127"/>
        <end position="203"/>
    </location>
</feature>
<feature type="compositionally biased region" description="Polar residues" evidence="1">
    <location>
        <begin position="184"/>
        <end position="201"/>
    </location>
</feature>
<protein>
    <submittedName>
        <fullName evidence="3">Uncharacterized protein LOC113206476</fullName>
    </submittedName>
</protein>
<reference evidence="3" key="1">
    <citation type="submission" date="2025-08" db="UniProtKB">
        <authorList>
            <consortium name="RefSeq"/>
        </authorList>
    </citation>
    <scope>IDENTIFICATION</scope>
    <source>
        <tissue evidence="3">Whole organism</tissue>
    </source>
</reference>
<dbReference type="OrthoDB" id="8197607at2759"/>
<dbReference type="RefSeq" id="XP_026278362.1">
    <property type="nucleotide sequence ID" value="XM_026422577.2"/>
</dbReference>
<evidence type="ECO:0000313" key="3">
    <source>
        <dbReference type="RefSeq" id="XP_026278362.1"/>
    </source>
</evidence>